<reference evidence="11 12" key="1">
    <citation type="submission" date="2018-07" db="EMBL/GenBank/DDBJ databases">
        <title>Genomic Encyclopedia of Type Strains, Phase IV (KMG-IV): sequencing the most valuable type-strain genomes for metagenomic binning, comparative biology and taxonomic classification.</title>
        <authorList>
            <person name="Goeker M."/>
        </authorList>
    </citation>
    <scope>NUCLEOTIDE SEQUENCE [LARGE SCALE GENOMIC DNA]</scope>
    <source>
        <strain evidence="11 12">DSM 21352</strain>
    </source>
</reference>
<accession>A0A370F8R1</accession>
<keyword evidence="8" id="KW-0139">CF(1)</keyword>
<keyword evidence="6" id="KW-0406">Ion transport</keyword>
<evidence type="ECO:0000256" key="7">
    <source>
        <dbReference type="ARBA" id="ARBA00023136"/>
    </source>
</evidence>
<dbReference type="Gene3D" id="3.40.1380.10">
    <property type="match status" value="1"/>
</dbReference>
<protein>
    <submittedName>
        <fullName evidence="11">F-type H+-transporting ATPase subunit gamma</fullName>
    </submittedName>
</protein>
<dbReference type="EMBL" id="QQAV01000015">
    <property type="protein sequence ID" value="RDI18195.1"/>
    <property type="molecule type" value="Genomic_DNA"/>
</dbReference>
<keyword evidence="7" id="KW-0472">Membrane</keyword>
<proteinExistence type="inferred from homology"/>
<evidence type="ECO:0000256" key="5">
    <source>
        <dbReference type="ARBA" id="ARBA00022781"/>
    </source>
</evidence>
<dbReference type="OrthoDB" id="187217at2"/>
<keyword evidence="4" id="KW-0813">Transport</keyword>
<sequence>MTARPEDLRRRLAGLDQIDEVVGALRAIASGQSAAARSALPAIEAHALTTRRALARLAASQVTATATAPAGPGLLLVIGASQGFAGAYPQRVAAATLQGLAPDTGLLVVGRRTVQALLDRGRRPLWSADLPGHPAAIPALASEVTAALLAQAVEHPGPIHAIAGLPGAGHAPTVVRLFPPEPVAPAQGMEPPLMTLAPAVLMTSLLQEALFAAVARALMRGLEAEAAARMQAMAQARSNLQRRRNEVEAAYRQARQEQMTTEMIELASGR</sequence>
<evidence type="ECO:0000256" key="6">
    <source>
        <dbReference type="ARBA" id="ARBA00023065"/>
    </source>
</evidence>
<dbReference type="Gene3D" id="1.10.287.80">
    <property type="entry name" value="ATP synthase, gamma subunit, helix hairpin domain"/>
    <property type="match status" value="1"/>
</dbReference>
<comment type="subcellular location">
    <subcellularLocation>
        <location evidence="2">Membrane</location>
        <topology evidence="2">Peripheral membrane protein</topology>
    </subcellularLocation>
</comment>
<evidence type="ECO:0000256" key="1">
    <source>
        <dbReference type="ARBA" id="ARBA00003456"/>
    </source>
</evidence>
<evidence type="ECO:0000313" key="12">
    <source>
        <dbReference type="Proteomes" id="UP000255265"/>
    </source>
</evidence>
<keyword evidence="9" id="KW-0066">ATP synthesis</keyword>
<gene>
    <name evidence="11" type="ORF">DFR41_115113</name>
</gene>
<dbReference type="SUPFAM" id="SSF52943">
    <property type="entry name" value="ATP synthase (F1-ATPase), gamma subunit"/>
    <property type="match status" value="1"/>
</dbReference>
<comment type="caution">
    <text evidence="11">The sequence shown here is derived from an EMBL/GenBank/DDBJ whole genome shotgun (WGS) entry which is preliminary data.</text>
</comment>
<dbReference type="RefSeq" id="WP_114804754.1">
    <property type="nucleotide sequence ID" value="NZ_QQAV01000015.1"/>
</dbReference>
<feature type="coiled-coil region" evidence="10">
    <location>
        <begin position="230"/>
        <end position="257"/>
    </location>
</feature>
<keyword evidence="10" id="KW-0175">Coiled coil</keyword>
<dbReference type="GO" id="GO:0046933">
    <property type="term" value="F:proton-transporting ATP synthase activity, rotational mechanism"/>
    <property type="evidence" value="ECO:0007669"/>
    <property type="project" value="InterPro"/>
</dbReference>
<evidence type="ECO:0000256" key="3">
    <source>
        <dbReference type="ARBA" id="ARBA00007681"/>
    </source>
</evidence>
<evidence type="ECO:0000256" key="2">
    <source>
        <dbReference type="ARBA" id="ARBA00004170"/>
    </source>
</evidence>
<comment type="function">
    <text evidence="1">Produces ATP from ADP in the presence of a proton gradient across the membrane. The gamma chain is believed to be important in regulating ATPase activity and the flow of protons through the CF(0) complex.</text>
</comment>
<keyword evidence="5" id="KW-0375">Hydrogen ion transport</keyword>
<dbReference type="PRINTS" id="PR00126">
    <property type="entry name" value="ATPASEGAMMA"/>
</dbReference>
<name>A0A370F8R1_9BURK</name>
<evidence type="ECO:0000256" key="10">
    <source>
        <dbReference type="SAM" id="Coils"/>
    </source>
</evidence>
<dbReference type="InterPro" id="IPR000131">
    <property type="entry name" value="ATP_synth_F1_gsu"/>
</dbReference>
<dbReference type="Pfam" id="PF00231">
    <property type="entry name" value="ATP-synt"/>
    <property type="match status" value="1"/>
</dbReference>
<organism evidence="11 12">
    <name type="scientific">Pseudacidovorax intermedius</name>
    <dbReference type="NCBI Taxonomy" id="433924"/>
    <lineage>
        <taxon>Bacteria</taxon>
        <taxon>Pseudomonadati</taxon>
        <taxon>Pseudomonadota</taxon>
        <taxon>Betaproteobacteria</taxon>
        <taxon>Burkholderiales</taxon>
        <taxon>Comamonadaceae</taxon>
        <taxon>Pseudacidovorax</taxon>
    </lineage>
</organism>
<dbReference type="Proteomes" id="UP000255265">
    <property type="component" value="Unassembled WGS sequence"/>
</dbReference>
<evidence type="ECO:0000256" key="4">
    <source>
        <dbReference type="ARBA" id="ARBA00022448"/>
    </source>
</evidence>
<dbReference type="GO" id="GO:0045259">
    <property type="term" value="C:proton-transporting ATP synthase complex"/>
    <property type="evidence" value="ECO:0007669"/>
    <property type="project" value="UniProtKB-KW"/>
</dbReference>
<comment type="similarity">
    <text evidence="3">Belongs to the ATPase gamma chain family.</text>
</comment>
<keyword evidence="12" id="KW-1185">Reference proteome</keyword>
<evidence type="ECO:0000256" key="8">
    <source>
        <dbReference type="ARBA" id="ARBA00023196"/>
    </source>
</evidence>
<evidence type="ECO:0000313" key="11">
    <source>
        <dbReference type="EMBL" id="RDI18195.1"/>
    </source>
</evidence>
<dbReference type="AlphaFoldDB" id="A0A370F8R1"/>
<dbReference type="InterPro" id="IPR035968">
    <property type="entry name" value="ATP_synth_F1_ATPase_gsu"/>
</dbReference>
<evidence type="ECO:0000256" key="9">
    <source>
        <dbReference type="ARBA" id="ARBA00023310"/>
    </source>
</evidence>